<evidence type="ECO:0000313" key="2">
    <source>
        <dbReference type="Proteomes" id="UP000789405"/>
    </source>
</evidence>
<gene>
    <name evidence="1" type="ORF">DERYTH_LOCUS23490</name>
</gene>
<dbReference type="OrthoDB" id="447290at2759"/>
<name>A0A9N9K007_9GLOM</name>
<dbReference type="EMBL" id="CAJVPY010036089">
    <property type="protein sequence ID" value="CAG8801627.1"/>
    <property type="molecule type" value="Genomic_DNA"/>
</dbReference>
<accession>A0A9N9K007</accession>
<dbReference type="AlphaFoldDB" id="A0A9N9K007"/>
<sequence length="55" mass="6382">FLVYKIDQDGAIVNTDIPKDTNADKNLLRHLTMVIPTDQIFHKMKLLLDDEITEK</sequence>
<feature type="non-terminal residue" evidence="1">
    <location>
        <position position="1"/>
    </location>
</feature>
<organism evidence="1 2">
    <name type="scientific">Dentiscutata erythropus</name>
    <dbReference type="NCBI Taxonomy" id="1348616"/>
    <lineage>
        <taxon>Eukaryota</taxon>
        <taxon>Fungi</taxon>
        <taxon>Fungi incertae sedis</taxon>
        <taxon>Mucoromycota</taxon>
        <taxon>Glomeromycotina</taxon>
        <taxon>Glomeromycetes</taxon>
        <taxon>Diversisporales</taxon>
        <taxon>Gigasporaceae</taxon>
        <taxon>Dentiscutata</taxon>
    </lineage>
</organism>
<protein>
    <submittedName>
        <fullName evidence="1">11557_t:CDS:1</fullName>
    </submittedName>
</protein>
<proteinExistence type="predicted"/>
<reference evidence="1" key="1">
    <citation type="submission" date="2021-06" db="EMBL/GenBank/DDBJ databases">
        <authorList>
            <person name="Kallberg Y."/>
            <person name="Tangrot J."/>
            <person name="Rosling A."/>
        </authorList>
    </citation>
    <scope>NUCLEOTIDE SEQUENCE</scope>
    <source>
        <strain evidence="1">MA453B</strain>
    </source>
</reference>
<evidence type="ECO:0000313" key="1">
    <source>
        <dbReference type="EMBL" id="CAG8801627.1"/>
    </source>
</evidence>
<feature type="non-terminal residue" evidence="1">
    <location>
        <position position="55"/>
    </location>
</feature>
<keyword evidence="2" id="KW-1185">Reference proteome</keyword>
<comment type="caution">
    <text evidence="1">The sequence shown here is derived from an EMBL/GenBank/DDBJ whole genome shotgun (WGS) entry which is preliminary data.</text>
</comment>
<dbReference type="Proteomes" id="UP000789405">
    <property type="component" value="Unassembled WGS sequence"/>
</dbReference>